<dbReference type="OrthoDB" id="434695at2759"/>
<organism evidence="2 3">
    <name type="scientific">Henningerozyma blattae (strain ATCC 34711 / CBS 6284 / DSM 70876 / NBRC 10599 / NRRL Y-10934 / UCD 77-7)</name>
    <name type="common">Yeast</name>
    <name type="synonym">Tetrapisispora blattae</name>
    <dbReference type="NCBI Taxonomy" id="1071380"/>
    <lineage>
        <taxon>Eukaryota</taxon>
        <taxon>Fungi</taxon>
        <taxon>Dikarya</taxon>
        <taxon>Ascomycota</taxon>
        <taxon>Saccharomycotina</taxon>
        <taxon>Saccharomycetes</taxon>
        <taxon>Saccharomycetales</taxon>
        <taxon>Saccharomycetaceae</taxon>
        <taxon>Henningerozyma</taxon>
    </lineage>
</organism>
<dbReference type="eggNOG" id="ENOG502QRF3">
    <property type="taxonomic scope" value="Eukaryota"/>
</dbReference>
<dbReference type="Pfam" id="PF09295">
    <property type="entry name" value="ChAPs"/>
    <property type="match status" value="2"/>
</dbReference>
<feature type="compositionally biased region" description="Polar residues" evidence="1">
    <location>
        <begin position="20"/>
        <end position="37"/>
    </location>
</feature>
<dbReference type="InterPro" id="IPR015374">
    <property type="entry name" value="ChAPs"/>
</dbReference>
<dbReference type="GO" id="GO:0006893">
    <property type="term" value="P:Golgi to plasma membrane transport"/>
    <property type="evidence" value="ECO:0007669"/>
    <property type="project" value="EnsemblFungi"/>
</dbReference>
<proteinExistence type="predicted"/>
<dbReference type="KEGG" id="tbl:TBLA_0C02970"/>
<reference evidence="2 3" key="1">
    <citation type="journal article" date="2011" name="Proc. Natl. Acad. Sci. U.S.A.">
        <title>Evolutionary erosion of yeast sex chromosomes by mating-type switching accidents.</title>
        <authorList>
            <person name="Gordon J.L."/>
            <person name="Armisen D."/>
            <person name="Proux-Wera E."/>
            <person name="Oheigeartaigh S.S."/>
            <person name="Byrne K.P."/>
            <person name="Wolfe K.H."/>
        </authorList>
    </citation>
    <scope>NUCLEOTIDE SEQUENCE [LARGE SCALE GENOMIC DNA]</scope>
    <source>
        <strain evidence="3">ATCC 34711 / CBS 6284 / DSM 70876 / NBRC 10599 / NRRL Y-10934 / UCD 77-7</strain>
    </source>
</reference>
<evidence type="ECO:0000256" key="1">
    <source>
        <dbReference type="SAM" id="MobiDB-lite"/>
    </source>
</evidence>
<name>I2H149_HENB6</name>
<dbReference type="FunCoup" id="I2H149">
    <property type="interactions" value="88"/>
</dbReference>
<dbReference type="PANTHER" id="PTHR31975:SF2">
    <property type="entry name" value="CHITIN BIOSYNTHESIS PROTEIN CHS6-RELATED"/>
    <property type="match status" value="1"/>
</dbReference>
<dbReference type="Proteomes" id="UP000002866">
    <property type="component" value="Chromosome 3"/>
</dbReference>
<evidence type="ECO:0000313" key="3">
    <source>
        <dbReference type="Proteomes" id="UP000002866"/>
    </source>
</evidence>
<gene>
    <name evidence="2" type="primary">TBLA0C02970</name>
    <name evidence="2" type="ORF">TBLA_0C02970</name>
</gene>
<dbReference type="EMBL" id="HE806318">
    <property type="protein sequence ID" value="CCH60101.1"/>
    <property type="molecule type" value="Genomic_DNA"/>
</dbReference>
<dbReference type="PANTHER" id="PTHR31975">
    <property type="entry name" value="BUD SITE SELECTION PROTEIN 7-RELATED"/>
    <property type="match status" value="1"/>
</dbReference>
<protein>
    <submittedName>
        <fullName evidence="2">Uncharacterized protein</fullName>
    </submittedName>
</protein>
<dbReference type="GO" id="GO:0006031">
    <property type="term" value="P:chitin biosynthetic process"/>
    <property type="evidence" value="ECO:0007669"/>
    <property type="project" value="EnsemblFungi"/>
</dbReference>
<dbReference type="Gene3D" id="1.25.40.10">
    <property type="entry name" value="Tetratricopeptide repeat domain"/>
    <property type="match status" value="1"/>
</dbReference>
<dbReference type="OMA" id="ETFVSCC"/>
<dbReference type="AlphaFoldDB" id="I2H149"/>
<dbReference type="InParanoid" id="I2H149"/>
<dbReference type="InterPro" id="IPR011990">
    <property type="entry name" value="TPR-like_helical_dom_sf"/>
</dbReference>
<dbReference type="RefSeq" id="XP_004179620.1">
    <property type="nucleotide sequence ID" value="XM_004179572.1"/>
</dbReference>
<evidence type="ECO:0000313" key="2">
    <source>
        <dbReference type="EMBL" id="CCH60101.1"/>
    </source>
</evidence>
<sequence>MNFFWGSSSKSKSKDKLSETRSNPNSSKSGHINKLNNEPSGPFIHQFPYSIERQFGESFTFRSANLLELYETDCLGLGPPDLLHVTATDTFRDDLEIGQFLHINGIILTDEKMAIQVMSLFNDSISDPDVVKDKKNNGNNSKLQKDTNIATYCAFNLFAKVDIRIRYDYSHDKHQISLFDCVSNNIISLDTFANSIELSQLDKNDNNDINPEELIRRLWEETYVSACIRTLLTNTDNIRKFPTMVQLPFTINANPFPQTSYEKIIVILCHYIPRCLETGWDTTRNVYPTIIHNHLTNAILTLLSFVPSLIPLSLETLKELSIKDPNNELYYRIVSIAILYQDNSNDILMIQEINKTLEPLLPMLDKTNSKDLNSSLQLINCTTDLLFLQISFLISNNDYESAFPLAKFSTQLASDSFSSWFFLTKCYIHFKQFENALLSINSMPHLLNIDRVKLALAYDSLNFDYYKRPLCTKKTTSMDLTSYELNHIESTTSLKLVKEKNLPKYIFGRTILPDQIDKKGYMEKVWNIDALEIGPVYGSQSTNLINFVSPNEVKSVMDYNLLARNTVAKQVGWFHKLVCSILVELKDEIGWNELLELRSKVFVMEKEYAAGTTESTLNVQEANGNSTISLTNKFRTKRLCERWLDDLFLDLYEDLCISTSIQEDKATAKYSGLEWELLGLTLLRTCNYSDAIACLRTSMLARLDPISCEQLLKIYLVEPINENMLYYGLNNMKIDSDVIINLVLQNISYQYRFYDSLQIINRRVLFKLANELGLDALRSRIIATPSVTDGLIVLIEELLSWVQIMVDS</sequence>
<dbReference type="STRING" id="1071380.I2H149"/>
<feature type="region of interest" description="Disordered" evidence="1">
    <location>
        <begin position="1"/>
        <end position="37"/>
    </location>
</feature>
<dbReference type="HOGENOM" id="CLU_019711_0_0_1"/>
<dbReference type="GeneID" id="14495081"/>
<accession>I2H149</accession>
<dbReference type="GO" id="GO:0034044">
    <property type="term" value="C:exomer complex"/>
    <property type="evidence" value="ECO:0007669"/>
    <property type="project" value="EnsemblFungi"/>
</dbReference>
<keyword evidence="3" id="KW-1185">Reference proteome</keyword>